<keyword evidence="1" id="KW-1133">Transmembrane helix</keyword>
<proteinExistence type="predicted"/>
<evidence type="ECO:0000313" key="3">
    <source>
        <dbReference type="Proteomes" id="UP000319263"/>
    </source>
</evidence>
<dbReference type="KEGG" id="mik:FOE78_03280"/>
<sequence length="114" mass="11956">MISSGYALLTLFPTLLLLIIEIVALIIVLTSLRRTPRILAACGIGLLILTVLGQTLYTTMVPTIMVAIHADIAGIRMLSLGVYAVIAVIGAGGLLLIGLAIAARRNPRPVGAQR</sequence>
<name>A0A516PV47_9ACTN</name>
<protein>
    <submittedName>
        <fullName evidence="2">Uncharacterized protein</fullName>
    </submittedName>
</protein>
<dbReference type="AlphaFoldDB" id="A0A516PV47"/>
<gene>
    <name evidence="2" type="ORF">FOE78_03280</name>
</gene>
<dbReference type="Proteomes" id="UP000319263">
    <property type="component" value="Chromosome"/>
</dbReference>
<keyword evidence="3" id="KW-1185">Reference proteome</keyword>
<dbReference type="EMBL" id="CP041692">
    <property type="protein sequence ID" value="QDP95064.1"/>
    <property type="molecule type" value="Genomic_DNA"/>
</dbReference>
<reference evidence="2 3" key="1">
    <citation type="submission" date="2019-07" db="EMBL/GenBank/DDBJ databases">
        <title>Microlunatus dokdonensis sp. nov. isolated from the rhizospheric soil of the wild plant Elymus tsukushiensis.</title>
        <authorList>
            <person name="Ghim S.-Y."/>
            <person name="Hwang Y.-J."/>
            <person name="Son J.-S."/>
            <person name="Shin J.-H."/>
        </authorList>
    </citation>
    <scope>NUCLEOTIDE SEQUENCE [LARGE SCALE GENOMIC DNA]</scope>
    <source>
        <strain evidence="2 3">KUDC0627</strain>
    </source>
</reference>
<feature type="transmembrane region" description="Helical" evidence="1">
    <location>
        <begin position="80"/>
        <end position="103"/>
    </location>
</feature>
<organism evidence="2 3">
    <name type="scientific">Microlunatus elymi</name>
    <dbReference type="NCBI Taxonomy" id="2596828"/>
    <lineage>
        <taxon>Bacteria</taxon>
        <taxon>Bacillati</taxon>
        <taxon>Actinomycetota</taxon>
        <taxon>Actinomycetes</taxon>
        <taxon>Propionibacteriales</taxon>
        <taxon>Propionibacteriaceae</taxon>
        <taxon>Microlunatus</taxon>
    </lineage>
</organism>
<evidence type="ECO:0000313" key="2">
    <source>
        <dbReference type="EMBL" id="QDP95064.1"/>
    </source>
</evidence>
<accession>A0A516PV47</accession>
<keyword evidence="1" id="KW-0812">Transmembrane</keyword>
<keyword evidence="1" id="KW-0472">Membrane</keyword>
<dbReference type="RefSeq" id="WP_143985046.1">
    <property type="nucleotide sequence ID" value="NZ_CP041692.1"/>
</dbReference>
<feature type="transmembrane region" description="Helical" evidence="1">
    <location>
        <begin position="6"/>
        <end position="29"/>
    </location>
</feature>
<feature type="transmembrane region" description="Helical" evidence="1">
    <location>
        <begin position="38"/>
        <end position="60"/>
    </location>
</feature>
<evidence type="ECO:0000256" key="1">
    <source>
        <dbReference type="SAM" id="Phobius"/>
    </source>
</evidence>